<evidence type="ECO:0000313" key="2">
    <source>
        <dbReference type="EMBL" id="CAL1592204.1"/>
    </source>
</evidence>
<keyword evidence="3" id="KW-1185">Reference proteome</keyword>
<accession>A0AAV2KVM5</accession>
<gene>
    <name evidence="2" type="ORF">KC01_LOCUS21486</name>
</gene>
<name>A0AAV2KVM5_KNICA</name>
<feature type="transmembrane region" description="Helical" evidence="1">
    <location>
        <begin position="7"/>
        <end position="28"/>
    </location>
</feature>
<evidence type="ECO:0000313" key="3">
    <source>
        <dbReference type="Proteomes" id="UP001497482"/>
    </source>
</evidence>
<reference evidence="2 3" key="1">
    <citation type="submission" date="2024-04" db="EMBL/GenBank/DDBJ databases">
        <authorList>
            <person name="Waldvogel A.-M."/>
            <person name="Schoenle A."/>
        </authorList>
    </citation>
    <scope>NUCLEOTIDE SEQUENCE [LARGE SCALE GENOMIC DNA]</scope>
</reference>
<organism evidence="2 3">
    <name type="scientific">Knipowitschia caucasica</name>
    <name type="common">Caucasian dwarf goby</name>
    <name type="synonym">Pomatoschistus caucasicus</name>
    <dbReference type="NCBI Taxonomy" id="637954"/>
    <lineage>
        <taxon>Eukaryota</taxon>
        <taxon>Metazoa</taxon>
        <taxon>Chordata</taxon>
        <taxon>Craniata</taxon>
        <taxon>Vertebrata</taxon>
        <taxon>Euteleostomi</taxon>
        <taxon>Actinopterygii</taxon>
        <taxon>Neopterygii</taxon>
        <taxon>Teleostei</taxon>
        <taxon>Neoteleostei</taxon>
        <taxon>Acanthomorphata</taxon>
        <taxon>Gobiaria</taxon>
        <taxon>Gobiiformes</taxon>
        <taxon>Gobioidei</taxon>
        <taxon>Gobiidae</taxon>
        <taxon>Gobiinae</taxon>
        <taxon>Knipowitschia</taxon>
    </lineage>
</organism>
<dbReference type="AlphaFoldDB" id="A0AAV2KVM5"/>
<keyword evidence="1" id="KW-0812">Transmembrane</keyword>
<feature type="transmembrane region" description="Helical" evidence="1">
    <location>
        <begin position="34"/>
        <end position="55"/>
    </location>
</feature>
<evidence type="ECO:0000256" key="1">
    <source>
        <dbReference type="SAM" id="Phobius"/>
    </source>
</evidence>
<dbReference type="EMBL" id="OZ035824">
    <property type="protein sequence ID" value="CAL1592204.1"/>
    <property type="molecule type" value="Genomic_DNA"/>
</dbReference>
<proteinExistence type="predicted"/>
<protein>
    <submittedName>
        <fullName evidence="2">Uncharacterized protein</fullName>
    </submittedName>
</protein>
<keyword evidence="1" id="KW-0472">Membrane</keyword>
<dbReference type="Proteomes" id="UP001497482">
    <property type="component" value="Chromosome 2"/>
</dbReference>
<keyword evidence="1" id="KW-1133">Transmembrane helix</keyword>
<sequence>MELGMDGGLGFVVGGGGVGLRELVLLLFGWGRVWLGWGKLWVRGVGIMGGVWLGWREWMGGRMDGSVVRIGKRYGGGGNVGGREYEWDDDVEGGGIGGGGGGGGGWGCGWGGGGGRGGWVGGWGGVEGGGWVGGLVFMV</sequence>